<evidence type="ECO:0000256" key="3">
    <source>
        <dbReference type="ARBA" id="ARBA00022737"/>
    </source>
</evidence>
<evidence type="ECO:0000313" key="15">
    <source>
        <dbReference type="Proteomes" id="UP000694892"/>
    </source>
</evidence>
<gene>
    <name evidence="14" type="ORF">XELAEV_18021661mg</name>
</gene>
<evidence type="ECO:0000256" key="8">
    <source>
        <dbReference type="PROSITE-ProRule" id="PRU00076"/>
    </source>
</evidence>
<keyword evidence="2" id="KW-0964">Secreted</keyword>
<feature type="domain" description="VWFD" evidence="13">
    <location>
        <begin position="131"/>
        <end position="305"/>
    </location>
</feature>
<comment type="similarity">
    <text evidence="6">Belongs to the otogelin family.</text>
</comment>
<dbReference type="InterPro" id="IPR007934">
    <property type="entry name" value="AbfB_ABD"/>
</dbReference>
<dbReference type="InterPro" id="IPR058753">
    <property type="entry name" value="TIL_OTOGL_Mucin"/>
</dbReference>
<dbReference type="InterPro" id="IPR036195">
    <property type="entry name" value="AbfB_ABD_sf"/>
</dbReference>
<dbReference type="CDD" id="cd23400">
    <property type="entry name" value="beta-trefoil_ABD_OTOG"/>
    <property type="match status" value="1"/>
</dbReference>
<dbReference type="GO" id="GO:0005615">
    <property type="term" value="C:extracellular space"/>
    <property type="evidence" value="ECO:0007669"/>
    <property type="project" value="TreeGrafter"/>
</dbReference>
<keyword evidence="4 7" id="KW-1015">Disulfide bond</keyword>
<dbReference type="Pfam" id="PF01826">
    <property type="entry name" value="TIL"/>
    <property type="match status" value="2"/>
</dbReference>
<dbReference type="OMA" id="YREPPGK"/>
<feature type="compositionally biased region" description="Polar residues" evidence="9">
    <location>
        <begin position="1894"/>
        <end position="1908"/>
    </location>
</feature>
<dbReference type="GO" id="GO:0046373">
    <property type="term" value="P:L-arabinose metabolic process"/>
    <property type="evidence" value="ECO:0007669"/>
    <property type="project" value="InterPro"/>
</dbReference>
<dbReference type="FunFam" id="2.10.25.10:FF:000055">
    <property type="entry name" value="alpha-tectorin isoform X1"/>
    <property type="match status" value="1"/>
</dbReference>
<name>A0A974D0S4_XENLA</name>
<feature type="signal peptide" evidence="10">
    <location>
        <begin position="1"/>
        <end position="30"/>
    </location>
</feature>
<evidence type="ECO:0000256" key="10">
    <source>
        <dbReference type="SAM" id="SignalP"/>
    </source>
</evidence>
<dbReference type="SMART" id="SM00216">
    <property type="entry name" value="VWD"/>
    <property type="match status" value="4"/>
</dbReference>
<dbReference type="SMART" id="SM00832">
    <property type="entry name" value="C8"/>
    <property type="match status" value="4"/>
</dbReference>
<evidence type="ECO:0000256" key="6">
    <source>
        <dbReference type="ARBA" id="ARBA00061260"/>
    </source>
</evidence>
<evidence type="ECO:0000259" key="11">
    <source>
        <dbReference type="PROSITE" id="PS01225"/>
    </source>
</evidence>
<dbReference type="Pfam" id="PF25962">
    <property type="entry name" value="TIL_OTOGL_Mucin"/>
    <property type="match status" value="1"/>
</dbReference>
<dbReference type="SMART" id="SM00215">
    <property type="entry name" value="VWC_out"/>
    <property type="match status" value="1"/>
</dbReference>
<protein>
    <recommendedName>
        <fullName evidence="16">Otogelin</fullName>
    </recommendedName>
</protein>
<feature type="region of interest" description="Disordered" evidence="9">
    <location>
        <begin position="2730"/>
        <end position="2762"/>
    </location>
</feature>
<feature type="domain" description="CTCK" evidence="11">
    <location>
        <begin position="3753"/>
        <end position="3838"/>
    </location>
</feature>
<accession>A0A974D0S4</accession>
<dbReference type="InterPro" id="IPR001007">
    <property type="entry name" value="VWF_dom"/>
</dbReference>
<keyword evidence="8" id="KW-0245">EGF-like domain</keyword>
<dbReference type="Proteomes" id="UP000694892">
    <property type="component" value="Chromosome 4L"/>
</dbReference>
<dbReference type="SUPFAM" id="SSF57567">
    <property type="entry name" value="Serine protease inhibitors"/>
    <property type="match status" value="4"/>
</dbReference>
<proteinExistence type="inferred from homology"/>
<evidence type="ECO:0000256" key="2">
    <source>
        <dbReference type="ARBA" id="ARBA00022525"/>
    </source>
</evidence>
<organism evidence="14 15">
    <name type="scientific">Xenopus laevis</name>
    <name type="common">African clawed frog</name>
    <dbReference type="NCBI Taxonomy" id="8355"/>
    <lineage>
        <taxon>Eukaryota</taxon>
        <taxon>Metazoa</taxon>
        <taxon>Chordata</taxon>
        <taxon>Craniata</taxon>
        <taxon>Vertebrata</taxon>
        <taxon>Euteleostomi</taxon>
        <taxon>Amphibia</taxon>
        <taxon>Batrachia</taxon>
        <taxon>Anura</taxon>
        <taxon>Pipoidea</taxon>
        <taxon>Pipidae</taxon>
        <taxon>Xenopodinae</taxon>
        <taxon>Xenopus</taxon>
        <taxon>Xenopus</taxon>
    </lineage>
</organism>
<dbReference type="SUPFAM" id="SSF110221">
    <property type="entry name" value="AbfB domain"/>
    <property type="match status" value="1"/>
</dbReference>
<dbReference type="GO" id="GO:0046556">
    <property type="term" value="F:alpha-L-arabinofuranosidase activity"/>
    <property type="evidence" value="ECO:0007669"/>
    <property type="project" value="InterPro"/>
</dbReference>
<comment type="subcellular location">
    <subcellularLocation>
        <location evidence="1">Secreted</location>
    </subcellularLocation>
</comment>
<dbReference type="PROSITE" id="PS50026">
    <property type="entry name" value="EGF_3"/>
    <property type="match status" value="1"/>
</dbReference>
<dbReference type="InterPro" id="IPR058755">
    <property type="entry name" value="Fn1-VW_OTOGL"/>
</dbReference>
<dbReference type="InterPro" id="IPR002919">
    <property type="entry name" value="TIL_dom"/>
</dbReference>
<dbReference type="InterPro" id="IPR014853">
    <property type="entry name" value="VWF/SSPO/ZAN-like_Cys-rich_dom"/>
</dbReference>
<dbReference type="InterPro" id="IPR001846">
    <property type="entry name" value="VWF_type-D"/>
</dbReference>
<dbReference type="PROSITE" id="PS51233">
    <property type="entry name" value="VWFD"/>
    <property type="match status" value="4"/>
</dbReference>
<dbReference type="Pfam" id="PF08742">
    <property type="entry name" value="C8"/>
    <property type="match status" value="4"/>
</dbReference>
<feature type="domain" description="VWFD" evidence="13">
    <location>
        <begin position="957"/>
        <end position="1126"/>
    </location>
</feature>
<evidence type="ECO:0000256" key="4">
    <source>
        <dbReference type="ARBA" id="ARBA00023157"/>
    </source>
</evidence>
<dbReference type="InterPro" id="IPR000742">
    <property type="entry name" value="EGF"/>
</dbReference>
<dbReference type="InterPro" id="IPR058754">
    <property type="entry name" value="OTOGL-like_N"/>
</dbReference>
<dbReference type="InterPro" id="IPR036084">
    <property type="entry name" value="Ser_inhib-like_sf"/>
</dbReference>
<dbReference type="FunFam" id="2.10.25.10:FF:000397">
    <property type="entry name" value="Otogelin"/>
    <property type="match status" value="1"/>
</dbReference>
<dbReference type="Pfam" id="PF00094">
    <property type="entry name" value="VWD"/>
    <property type="match status" value="4"/>
</dbReference>
<feature type="region of interest" description="Disordered" evidence="9">
    <location>
        <begin position="1868"/>
        <end position="1908"/>
    </location>
</feature>
<feature type="compositionally biased region" description="Low complexity" evidence="9">
    <location>
        <begin position="1604"/>
        <end position="1625"/>
    </location>
</feature>
<evidence type="ECO:0000256" key="1">
    <source>
        <dbReference type="ARBA" id="ARBA00004613"/>
    </source>
</evidence>
<dbReference type="GO" id="GO:0007399">
    <property type="term" value="P:nervous system development"/>
    <property type="evidence" value="ECO:0007669"/>
    <property type="project" value="UniProtKB-ARBA"/>
</dbReference>
<feature type="region of interest" description="Disordered" evidence="9">
    <location>
        <begin position="32"/>
        <end position="69"/>
    </location>
</feature>
<feature type="chain" id="PRO_5037585963" description="Otogelin" evidence="10">
    <location>
        <begin position="31"/>
        <end position="3838"/>
    </location>
</feature>
<feature type="region of interest" description="Disordered" evidence="9">
    <location>
        <begin position="1558"/>
        <end position="1630"/>
    </location>
</feature>
<dbReference type="Pfam" id="PF05270">
    <property type="entry name" value="AbfB"/>
    <property type="match status" value="1"/>
</dbReference>
<dbReference type="Pfam" id="PF25960">
    <property type="entry name" value="Fn1-VW_OTOGL"/>
    <property type="match status" value="1"/>
</dbReference>
<keyword evidence="3" id="KW-0677">Repeat</keyword>
<dbReference type="InterPro" id="IPR006207">
    <property type="entry name" value="Cys_knot_C"/>
</dbReference>
<evidence type="ECO:0000256" key="5">
    <source>
        <dbReference type="ARBA" id="ARBA00023180"/>
    </source>
</evidence>
<dbReference type="Pfam" id="PF25961">
    <property type="entry name" value="OTOGL_N"/>
    <property type="match status" value="1"/>
</dbReference>
<sequence>MEPVHPCPAALPTLLLASIWVLPAFSTVSTEIPYSSQSPSSLPTERNNSSGTVQKGDSTSQGEQDTGTPVTIFQPTAIFPVVRRIPKPKCETLPCFNGGECVQKKLCDCGRYNASGSRCQIVYNTGAERDSICRTWGQNHFETFDGVYYFFSGKFTYDLLRQNEPDQQSFAIQLHNDGQCQGAPYSCQRSFSLYFAGEGEIKLQKQEVLHNQNRVQLPYTVGNVRIQRISGYVIVRQLYVFTLAWDGSSAVYIRMSPDFLGKTHGLCGNNNGVQQDDLVTSYGKVTENMDEFVNSWRENSPVEVPEAGSVPSPNEPACAGHSQEAKQTGHSMCSLIMQPPFLSCHESVSPFPFMAACANDMCLSGSDRETWCRALSEYARACAQAGHPLHGWRAVYKQCEIQCDKDLVYNECIDCCPTSCQQRKPCIDSEISCVDGCYCAQGFIYENGACVPPSACPCDFHGMSHHSGSVVQEDCNNCTCTEGKWICTNMTCPAECSVTGDIHIMTFDGRKYTFQAPCQYILAKSLSSGIFTVTLQNTLCGQNQDGSCIQSVNVILHQDPKKQVTLTRSGDVLVFDQYKVSLPYTDDVFEVRRLSSVFVQVKTNIGLHIRYDREGLRLYLQLDARWKGHTIGLCGTFNENMQDDFLSPVGVPESTPQLFGNSWKTSSACSSNHFPSPLDPCDVHLQAASYASESCSVLTKDLFAPCHPFLSPVSYYEMCRGDTCKCGQTCMCSALAHYTHQCRQYGIHIDFRSSVSDCGITCEDSMQYGTCVTTCGRSCQALSVPETCNGECAEGCACPPGTYLDTKSERCVERSECPCYFQGIHYSPGENIITSLGKCLCNDGIMNCESSTEVQTCPIGQIYYNCSRPELDAELSRERTCENQLLNLTMSAHLPCLSGCVCPKGLVKHGDECFEPDACPCSWKAKEYFPGDVVNSSCHTCVCQHGSFQCSFHPCPSMCTTYGDRHYRTFDGLSFDFVGACKVHLVKALSPTSFSVIVENVNCYNMGIICRKLISIHVGHSLIIFNDDTGNPSSASVLNKRQNIHIWQAGFFTFVHFPAEQITLVWDQRTTIHLQVGPQWQGELSGLCGNFDLKTVNEMRTPDNFDLTNSQEFGNSWAAVECADSSDIRNPCNMNPLREPFAKKECAVLMSELFEACHPVVDVTWFYSNCLSDTCGCSRGGDCECFCTSVSAYAHQCCQQGVAIDWRSPRLCPYDCEYFNKVLGKGPYRLVTYLDRSLVLGTRPEDGGVFAMRGGDSIAGGSIHFMLTPGLYKPRAHDRNLVSLEIADRPNYFLHVGANGTLHVAKWQKSEEFHSRSTFVIHKNTWIAGYNAFESFAKPGHFVRITASAVFLTKYHHSVAFRLSTIFRLAESNSRTGSRPICEWRYDACGSACFRSCRDPLGEYCRDVPKVEGCIPLCPPEMVLDEVTRKCVFFDDCIEPALGVITLISTPAPTKLQTLTPAVTMTTYPTVISTLPPTTQLSSISPMPSKWIIPSTPEPVSEIQRNVSVFFSAETLETSEEPVTAYSFIPEGTSTPTPTGPQQNLTAITTVHAPRISEASETTTVPSSEIPLPLTEQPSEPLTLPLVSTAPATNETTSLAPTLSVSSMETEGTSTSLGTSRSLPTAKPKSTQLEGTVFSISTNATRTLTSPLVTAMLTSERTTLLPTKEPIFTSISTTESLSTSAVSVLTTIEPHHIATVNATFSAMTMSTSTSTPLHLLITTLHVPTISEVTTTLSSLPSSAVPVSLSTSPTAPTTSSYTTKLVTPLPVTNISATQAPALSATRRETNRTTVLSAMPQSTGLEGTLFTASTKVPRILSTALEMDMLTTERTTLLPTKEPTFASTEGPSTASVSVLATREPPEMLYTLSTPVSSTHGSTEKTTLATTKTSTEKIATSQTTPTDSYPGTATTRIPYALFSSPVVKDKLSTPTGTVTITEERVKDRLSTATTAVTVTEMVKERLSTPTTAVTVTEMVKDKLSTPTRAVTVTEMMTKERLSRPTSSVTITELMVKDRLSTPTSAVTITEMMVKDRLSTPTSAVTITEMMTKERLSTATSAVTISEGMVKDRLSTPTSSVTITEEMVKDRLSTPTSSVTITEEMVKDRLSTPTSSVTITEEMVKDRLSTPTSSVTITEEMVKDRLSTPTSSVTITEEMIKDRLSTPTSAVTITEMMTKERLSTATSAVTITEEMVKDRLSTPTSTVTITEMMVKDRLSTMESPATAISQVVKDRLPILTSLATTSGISETSATTEFISYPKGVPTSLQTTILVVQDMVTPFATKVLPTEISGKQTGSLGVSPETRITETKAASPTETTTLVTVTFPLATSKNDTQQPVSETLGVSTTAIPTSALYPQTIPEISTREHVFQPPTLTVETLTPTVTLEKSTRTPVPTILLTTKVETTKSVSSALTLSEAPTDRTTKVSLVTPAFSTLQEISTVWSTEEPSSLRTSRVTSPSSLATLSITGTTLRPYSEPTNDTLTTRLTAVPFTLSTTKSKPVLSPEVTAISHLMPTVTRKVTKKLKDLTGTMGPSDVQTTVQEIRNATIPPIYTESTDGTSTATVYYTSRLLEPTSIKPSTALSTKNVTEATAITEASATISRLSSASPSADIIRITQLTSQRSAFTSSLSQAYSAVSSPLKSTGIKELIPESFATSPSFVSAGDATMTMVKEPTHLVGQVSTMTTSSTARATPPMVTMTRLPSKDKAESLFTSTRVTSGLKELSSADAYKTTGQLSSVSQPGSPSVTVSETLAPLQPTPKGSPAAGLVTEEMLTPAITITRDKVSGTPKPVFLSTTTYSPPPMTMAVTATSVYWTPLLGFLSTKIPTFPRLTHAVSDIPQKTVQEVLATSMKTTNYSTVYRATELTTLKLSEPTTSPTPLYSPTPNATATVYASPVTLASYVTKHPYAPTTHAVSLFPISATSLESLSQTQAMTSPALISGTSLTLNTTFISPVSGSPSYVSQTYPQSVSAYSLDRRTDEGISEGLTVSALVPSRETATSQACVPYAENECIKHICVDGQLIQVNKSQHCPYTATQPGCGLLGLAVRINGDKCCPKWECACRCSIFSDLSFVTFDGSYMALYKEASYILSLTEDESITVQVSKCAQTGRANGNNVTLCISGLELSHLSNQIVIDRLNRKVAVNGRYAWPMVRKYGYKIVDTGNMYLIDTPGNVKIQWFHSSGLMIIESNSTNKLPSMGLCGLCDGNTTNDLILPNGRILTKQEDSVEFLDSWMVPYTVKYVGKERHQDANCTTQDCAKCLEMIQNQTFSSCHPYVSPETFCDLWVQDLEFIEDPCKAVTAYVSMCHKYNVCIQWRRTDYCFFQCPESLQYQPCLPVCDVPRSCQNNEIDVSDTESCTGLTEGCVCPKGSVLHRSYSTLCIPERKCACTDSSGTPRAIGEVWKTSHSGCCMYQCIDNETIVPIETNCSSMVEPPCLRYGEVLVSVSDSHSCCPERVCVCNQSLCHVPVPECESWEKLTAYYQEDSCCPRYSCECDPVKCERPEQNQHCREDQTLFASPVNNSCCVRHFCGCNVCSTPIPSCRAGEILMVEGNSTELCCPSYKCVCDATRCPDIRCDFGTSPVEIWSPDTCCPYRTCECSCDKVPVPECKLGEKLQIDEEFQHSASNICNCTVYKCVQDSVCLSKERGVLRPGQTIMEHRPDGTCHSSHCTPLVDPVTKYHRINVTSLMCAAKCQAPGTSWISNCVKYDCTNTSVGPVLLTSAINCPPFNETECVKMGGYVVSFLDGCCKTCKEDGKFCKRVTVRMTIRKNDCRSHTPVNIVSCDGKCPSASIYNYNINTYARFCKCCRELGLQRRVVQLYCSGNSTWVNYSIQEPTDCSCQWS</sequence>
<feature type="disulfide bond" evidence="7">
    <location>
        <begin position="3767"/>
        <end position="3816"/>
    </location>
</feature>
<keyword evidence="5" id="KW-0325">Glycoprotein</keyword>
<evidence type="ECO:0000259" key="13">
    <source>
        <dbReference type="PROSITE" id="PS51233"/>
    </source>
</evidence>
<feature type="domain" description="VWFD" evidence="13">
    <location>
        <begin position="494"/>
        <end position="670"/>
    </location>
</feature>
<dbReference type="SMART" id="SM00041">
    <property type="entry name" value="CT"/>
    <property type="match status" value="1"/>
</dbReference>
<feature type="compositionally biased region" description="Low complexity" evidence="9">
    <location>
        <begin position="1880"/>
        <end position="1893"/>
    </location>
</feature>
<feature type="domain" description="EGF-like" evidence="12">
    <location>
        <begin position="86"/>
        <end position="120"/>
    </location>
</feature>
<dbReference type="CDD" id="cd19941">
    <property type="entry name" value="TIL"/>
    <property type="match status" value="5"/>
</dbReference>
<feature type="compositionally biased region" description="Polar residues" evidence="9">
    <location>
        <begin position="1868"/>
        <end position="1877"/>
    </location>
</feature>
<evidence type="ECO:0000259" key="12">
    <source>
        <dbReference type="PROSITE" id="PS50026"/>
    </source>
</evidence>
<dbReference type="GO" id="GO:0031012">
    <property type="term" value="C:extracellular matrix"/>
    <property type="evidence" value="ECO:0007669"/>
    <property type="project" value="TreeGrafter"/>
</dbReference>
<evidence type="ECO:0000256" key="9">
    <source>
        <dbReference type="SAM" id="MobiDB-lite"/>
    </source>
</evidence>
<keyword evidence="10" id="KW-0732">Signal</keyword>
<dbReference type="EMBL" id="CM004472">
    <property type="protein sequence ID" value="OCT83519.1"/>
    <property type="molecule type" value="Genomic_DNA"/>
</dbReference>
<feature type="compositionally biased region" description="Polar residues" evidence="9">
    <location>
        <begin position="2730"/>
        <end position="2746"/>
    </location>
</feature>
<feature type="compositionally biased region" description="Polar residues" evidence="9">
    <location>
        <begin position="1590"/>
        <end position="1603"/>
    </location>
</feature>
<dbReference type="PANTHER" id="PTHR11339">
    <property type="entry name" value="EXTRACELLULAR MATRIX GLYCOPROTEIN RELATED"/>
    <property type="match status" value="1"/>
</dbReference>
<reference evidence="15" key="1">
    <citation type="journal article" date="2016" name="Nature">
        <title>Genome evolution in the allotetraploid frog Xenopus laevis.</title>
        <authorList>
            <person name="Session A.M."/>
            <person name="Uno Y."/>
            <person name="Kwon T."/>
            <person name="Chapman J.A."/>
            <person name="Toyoda A."/>
            <person name="Takahashi S."/>
            <person name="Fukui A."/>
            <person name="Hikosaka A."/>
            <person name="Suzuki A."/>
            <person name="Kondo M."/>
            <person name="van Heeringen S.J."/>
            <person name="Quigley I."/>
            <person name="Heinz S."/>
            <person name="Ogino H."/>
            <person name="Ochi H."/>
            <person name="Hellsten U."/>
            <person name="Lyons J.B."/>
            <person name="Simakov O."/>
            <person name="Putnam N."/>
            <person name="Stites J."/>
            <person name="Kuroki Y."/>
            <person name="Tanaka T."/>
            <person name="Michiue T."/>
            <person name="Watanabe M."/>
            <person name="Bogdanovic O."/>
            <person name="Lister R."/>
            <person name="Georgiou G."/>
            <person name="Paranjpe S.S."/>
            <person name="van Kruijsbergen I."/>
            <person name="Shu S."/>
            <person name="Carlson J."/>
            <person name="Kinoshita T."/>
            <person name="Ohta Y."/>
            <person name="Mawaribuchi S."/>
            <person name="Jenkins J."/>
            <person name="Grimwood J."/>
            <person name="Schmutz J."/>
            <person name="Mitros T."/>
            <person name="Mozaffari S.V."/>
            <person name="Suzuki Y."/>
            <person name="Haramoto Y."/>
            <person name="Yamamoto T.S."/>
            <person name="Takagi C."/>
            <person name="Heald R."/>
            <person name="Miller K."/>
            <person name="Haudenschild C."/>
            <person name="Kitzman J."/>
            <person name="Nakayama T."/>
            <person name="Izutsu Y."/>
            <person name="Robert J."/>
            <person name="Fortriede J."/>
            <person name="Burns K."/>
            <person name="Lotay V."/>
            <person name="Karimi K."/>
            <person name="Yasuoka Y."/>
            <person name="Dichmann D.S."/>
            <person name="Flajnik M.F."/>
            <person name="Houston D.W."/>
            <person name="Shendure J."/>
            <person name="DuPasquier L."/>
            <person name="Vize P.D."/>
            <person name="Zorn A.M."/>
            <person name="Ito M."/>
            <person name="Marcotte E.M."/>
            <person name="Wallingford J.B."/>
            <person name="Ito Y."/>
            <person name="Asashima M."/>
            <person name="Ueno N."/>
            <person name="Matsuda Y."/>
            <person name="Veenstra G.J."/>
            <person name="Fujiyama A."/>
            <person name="Harland R.M."/>
            <person name="Taira M."/>
            <person name="Rokhsar D.S."/>
        </authorList>
    </citation>
    <scope>NUCLEOTIDE SEQUENCE [LARGE SCALE GENOMIC DNA]</scope>
    <source>
        <strain evidence="15">J</strain>
    </source>
</reference>
<dbReference type="PROSITE" id="PS01225">
    <property type="entry name" value="CTCK_2"/>
    <property type="match status" value="1"/>
</dbReference>
<evidence type="ECO:0000256" key="7">
    <source>
        <dbReference type="PROSITE-ProRule" id="PRU00039"/>
    </source>
</evidence>
<dbReference type="Gene3D" id="2.80.10.50">
    <property type="match status" value="1"/>
</dbReference>
<feature type="domain" description="VWFD" evidence="13">
    <location>
        <begin position="3057"/>
        <end position="3236"/>
    </location>
</feature>
<dbReference type="PANTHER" id="PTHR11339:SF228">
    <property type="entry name" value="OTOGELIN"/>
    <property type="match status" value="1"/>
</dbReference>
<dbReference type="Gene3D" id="2.10.25.10">
    <property type="entry name" value="Laminin"/>
    <property type="match status" value="4"/>
</dbReference>
<evidence type="ECO:0008006" key="16">
    <source>
        <dbReference type="Google" id="ProtNLM"/>
    </source>
</evidence>
<dbReference type="InterPro" id="IPR050780">
    <property type="entry name" value="Mucin_vWF_Thrombospondin_sf"/>
</dbReference>
<comment type="caution">
    <text evidence="8">Lacks conserved residue(s) required for the propagation of feature annotation.</text>
</comment>
<evidence type="ECO:0000313" key="14">
    <source>
        <dbReference type="EMBL" id="OCT83519.1"/>
    </source>
</evidence>